<dbReference type="EMBL" id="FOXR01000005">
    <property type="protein sequence ID" value="SFP88087.1"/>
    <property type="molecule type" value="Genomic_DNA"/>
</dbReference>
<dbReference type="AlphaFoldDB" id="A0A1I5TZP2"/>
<protein>
    <recommendedName>
        <fullName evidence="6">Small ribosomal subunit protein uS17</fullName>
    </recommendedName>
</protein>
<evidence type="ECO:0000256" key="3">
    <source>
        <dbReference type="ARBA" id="ARBA00022884"/>
    </source>
</evidence>
<dbReference type="CDD" id="cd00364">
    <property type="entry name" value="Ribosomal_uS17"/>
    <property type="match status" value="1"/>
</dbReference>
<keyword evidence="9" id="KW-1185">Reference proteome</keyword>
<comment type="subunit">
    <text evidence="6">Part of the 30S ribosomal subunit.</text>
</comment>
<dbReference type="GO" id="GO:0019843">
    <property type="term" value="F:rRNA binding"/>
    <property type="evidence" value="ECO:0007669"/>
    <property type="project" value="UniProtKB-UniRule"/>
</dbReference>
<evidence type="ECO:0000313" key="8">
    <source>
        <dbReference type="EMBL" id="SFP88087.1"/>
    </source>
</evidence>
<dbReference type="SUPFAM" id="SSF50249">
    <property type="entry name" value="Nucleic acid-binding proteins"/>
    <property type="match status" value="1"/>
</dbReference>
<organism evidence="8 9">
    <name type="scientific">Caldicoprobacter faecalis</name>
    <dbReference type="NCBI Taxonomy" id="937334"/>
    <lineage>
        <taxon>Bacteria</taxon>
        <taxon>Bacillati</taxon>
        <taxon>Bacillota</taxon>
        <taxon>Clostridia</taxon>
        <taxon>Caldicoprobacterales</taxon>
        <taxon>Caldicoprobacteraceae</taxon>
        <taxon>Caldicoprobacter</taxon>
    </lineage>
</organism>
<dbReference type="InterPro" id="IPR000266">
    <property type="entry name" value="Ribosomal_uS17"/>
</dbReference>
<comment type="function">
    <text evidence="6">One of the primary rRNA binding proteins, it binds specifically to the 5'-end of 16S ribosomal RNA.</text>
</comment>
<dbReference type="PROSITE" id="PS00056">
    <property type="entry name" value="RIBOSOMAL_S17"/>
    <property type="match status" value="1"/>
</dbReference>
<evidence type="ECO:0000256" key="4">
    <source>
        <dbReference type="ARBA" id="ARBA00022980"/>
    </source>
</evidence>
<evidence type="ECO:0000256" key="2">
    <source>
        <dbReference type="ARBA" id="ARBA00022730"/>
    </source>
</evidence>
<dbReference type="PANTHER" id="PTHR10744:SF1">
    <property type="entry name" value="SMALL RIBOSOMAL SUBUNIT PROTEIN US17M"/>
    <property type="match status" value="1"/>
</dbReference>
<evidence type="ECO:0000256" key="6">
    <source>
        <dbReference type="HAMAP-Rule" id="MF_01345"/>
    </source>
</evidence>
<dbReference type="RefSeq" id="WP_025748446.1">
    <property type="nucleotide sequence ID" value="NZ_FOXR01000005.1"/>
</dbReference>
<keyword evidence="2 6" id="KW-0699">rRNA-binding</keyword>
<dbReference type="GO" id="GO:0022627">
    <property type="term" value="C:cytosolic small ribosomal subunit"/>
    <property type="evidence" value="ECO:0007669"/>
    <property type="project" value="UniProtKB-UniRule"/>
</dbReference>
<evidence type="ECO:0000256" key="5">
    <source>
        <dbReference type="ARBA" id="ARBA00023274"/>
    </source>
</evidence>
<dbReference type="Gene3D" id="2.40.50.140">
    <property type="entry name" value="Nucleic acid-binding proteins"/>
    <property type="match status" value="1"/>
</dbReference>
<sequence length="108" mass="12357">MAQKTRGKRKVRIGVVVSDKMDKTVVVAVERKVRHDLYGKVIKRTKKFKAHDENNECRVGDKVMIMETRPLSKEKRWRVVEILERAQMAEPLPLEEGGDEDGAATNTP</sequence>
<dbReference type="NCBIfam" id="NF004123">
    <property type="entry name" value="PRK05610.1"/>
    <property type="match status" value="1"/>
</dbReference>
<dbReference type="NCBIfam" id="TIGR03635">
    <property type="entry name" value="uS17_bact"/>
    <property type="match status" value="1"/>
</dbReference>
<keyword evidence="4 6" id="KW-0689">Ribosomal protein</keyword>
<dbReference type="InterPro" id="IPR019984">
    <property type="entry name" value="Ribosomal_uS17_bact/chlr"/>
</dbReference>
<reference evidence="8 9" key="1">
    <citation type="submission" date="2016-10" db="EMBL/GenBank/DDBJ databases">
        <authorList>
            <person name="de Groot N.N."/>
        </authorList>
    </citation>
    <scope>NUCLEOTIDE SEQUENCE [LARGE SCALE GENOMIC DNA]</scope>
    <source>
        <strain evidence="8 9">DSM 20678</strain>
    </source>
</reference>
<dbReference type="STRING" id="937334.SAMN05444406_105118"/>
<dbReference type="Proteomes" id="UP000198577">
    <property type="component" value="Unassembled WGS sequence"/>
</dbReference>
<proteinExistence type="inferred from homology"/>
<dbReference type="PRINTS" id="PR00973">
    <property type="entry name" value="RIBOSOMALS17"/>
</dbReference>
<evidence type="ECO:0000256" key="1">
    <source>
        <dbReference type="ARBA" id="ARBA00010254"/>
    </source>
</evidence>
<evidence type="ECO:0000256" key="7">
    <source>
        <dbReference type="RuleBase" id="RU003872"/>
    </source>
</evidence>
<dbReference type="InterPro" id="IPR019979">
    <property type="entry name" value="Ribosomal_uS17_CS"/>
</dbReference>
<dbReference type="PANTHER" id="PTHR10744">
    <property type="entry name" value="40S RIBOSOMAL PROTEIN S11 FAMILY MEMBER"/>
    <property type="match status" value="1"/>
</dbReference>
<dbReference type="InterPro" id="IPR012340">
    <property type="entry name" value="NA-bd_OB-fold"/>
</dbReference>
<evidence type="ECO:0000313" key="9">
    <source>
        <dbReference type="Proteomes" id="UP000198577"/>
    </source>
</evidence>
<keyword evidence="5 6" id="KW-0687">Ribonucleoprotein</keyword>
<dbReference type="OrthoDB" id="9811714at2"/>
<accession>A0A1I5TZP2</accession>
<gene>
    <name evidence="6" type="primary">rpsQ</name>
    <name evidence="8" type="ORF">SAMN05444406_105118</name>
</gene>
<dbReference type="FunFam" id="2.40.50.140:FF:000123">
    <property type="entry name" value="30S ribosomal protein S17"/>
    <property type="match status" value="1"/>
</dbReference>
<dbReference type="Pfam" id="PF00366">
    <property type="entry name" value="Ribosomal_S17"/>
    <property type="match status" value="1"/>
</dbReference>
<keyword evidence="3 6" id="KW-0694">RNA-binding</keyword>
<dbReference type="GO" id="GO:0003735">
    <property type="term" value="F:structural constituent of ribosome"/>
    <property type="evidence" value="ECO:0007669"/>
    <property type="project" value="UniProtKB-UniRule"/>
</dbReference>
<dbReference type="GO" id="GO:0006412">
    <property type="term" value="P:translation"/>
    <property type="evidence" value="ECO:0007669"/>
    <property type="project" value="UniProtKB-UniRule"/>
</dbReference>
<dbReference type="HAMAP" id="MF_01345_B">
    <property type="entry name" value="Ribosomal_uS17_B"/>
    <property type="match status" value="1"/>
</dbReference>
<name>A0A1I5TZP2_9FIRM</name>
<comment type="similarity">
    <text evidence="1 6 7">Belongs to the universal ribosomal protein uS17 family.</text>
</comment>